<dbReference type="PANTHER" id="PTHR43649">
    <property type="entry name" value="ARABINOSE-BINDING PROTEIN-RELATED"/>
    <property type="match status" value="1"/>
</dbReference>
<dbReference type="InterPro" id="IPR050490">
    <property type="entry name" value="Bact_solute-bd_prot1"/>
</dbReference>
<dbReference type="EMBL" id="CP101987">
    <property type="protein sequence ID" value="UUI71378.1"/>
    <property type="molecule type" value="Genomic_DNA"/>
</dbReference>
<protein>
    <submittedName>
        <fullName evidence="3">ABC transporter substrate-binding protein</fullName>
    </submittedName>
</protein>
<keyword evidence="4" id="KW-1185">Reference proteome</keyword>
<dbReference type="PROSITE" id="PS51257">
    <property type="entry name" value="PROKAR_LIPOPROTEIN"/>
    <property type="match status" value="1"/>
</dbReference>
<organism evidence="3 4">
    <name type="scientific">Cellulomonas xiejunii</name>
    <dbReference type="NCBI Taxonomy" id="2968083"/>
    <lineage>
        <taxon>Bacteria</taxon>
        <taxon>Bacillati</taxon>
        <taxon>Actinomycetota</taxon>
        <taxon>Actinomycetes</taxon>
        <taxon>Micrococcales</taxon>
        <taxon>Cellulomonadaceae</taxon>
        <taxon>Cellulomonas</taxon>
    </lineage>
</organism>
<dbReference type="Gene3D" id="3.40.190.10">
    <property type="entry name" value="Periplasmic binding protein-like II"/>
    <property type="match status" value="2"/>
</dbReference>
<evidence type="ECO:0000313" key="4">
    <source>
        <dbReference type="Proteomes" id="UP001316384"/>
    </source>
</evidence>
<name>A0ABY5KSR7_9CELL</name>
<proteinExistence type="inferred from homology"/>
<dbReference type="RefSeq" id="WP_227575335.1">
    <property type="nucleotide sequence ID" value="NZ_CP101987.1"/>
</dbReference>
<gene>
    <name evidence="3" type="ORF">NP048_16530</name>
</gene>
<dbReference type="InterPro" id="IPR006059">
    <property type="entry name" value="SBP"/>
</dbReference>
<reference evidence="3 4" key="1">
    <citation type="submission" date="2022-07" db="EMBL/GenBank/DDBJ databases">
        <title>Novel species in genus cellulomonas.</title>
        <authorList>
            <person name="Ye L."/>
        </authorList>
    </citation>
    <scope>NUCLEOTIDE SEQUENCE [LARGE SCALE GENOMIC DNA]</scope>
    <source>
        <strain evidence="4">zg-B89</strain>
    </source>
</reference>
<dbReference type="Pfam" id="PF01547">
    <property type="entry name" value="SBP_bac_1"/>
    <property type="match status" value="1"/>
</dbReference>
<dbReference type="Proteomes" id="UP001316384">
    <property type="component" value="Chromosome"/>
</dbReference>
<dbReference type="SUPFAM" id="SSF53850">
    <property type="entry name" value="Periplasmic binding protein-like II"/>
    <property type="match status" value="1"/>
</dbReference>
<comment type="similarity">
    <text evidence="1">Belongs to the bacterial solute-binding protein 1 family.</text>
</comment>
<evidence type="ECO:0000256" key="2">
    <source>
        <dbReference type="ARBA" id="ARBA00022448"/>
    </source>
</evidence>
<evidence type="ECO:0000256" key="1">
    <source>
        <dbReference type="ARBA" id="ARBA00008520"/>
    </source>
</evidence>
<sequence>MRTSRTTVQTRRAGIIAAVVAVGLLATGCGGTDGEAAGGTEGSATEGTVTWWGWTPDAPNAEKLIAAFNEEYPDIEVTFVSRPIDSYDSVLSPALTSSDGPDVFNVAPGSANGGVQTFGAGAIDLTPAVQEALGDGWKDQLAGIGVDGLTVDGKLVGLSAGAVYSGNLWINQDLFDEFGQKPPTTLEEWKSVCEAFEAGGKGCFVQGAGQHAFNMDTFEAIMENIEPGLYQKASLGEASYVDGDSGAKFAQGMEIWKSLFDEGIMQPGATGLQQYPDANNEFFAGNYAMVMMGSWYTQYAVKDSNLAAQEAAGVANPEPMTIIPIDLPDLAGTGNVGSMFGDADYGLAVSARSQNQAAATTFAVWLATSQSGQQAVANTLNNIPALNGITPVWEDIELANPEAQAEVLSAYTEQAASGTEPRFATVSAELNSGFRDTLGEVAEGRMSIADAQAHLQSIIDAQ</sequence>
<accession>A0ABY5KSR7</accession>
<dbReference type="PANTHER" id="PTHR43649:SF29">
    <property type="entry name" value="OSMOPROTECTIVE COMPOUNDS-BINDING PROTEIN GGTB"/>
    <property type="match status" value="1"/>
</dbReference>
<evidence type="ECO:0000313" key="3">
    <source>
        <dbReference type="EMBL" id="UUI71378.1"/>
    </source>
</evidence>
<keyword evidence="2" id="KW-0813">Transport</keyword>